<organism evidence="1 2">
    <name type="scientific">Trifolium medium</name>
    <dbReference type="NCBI Taxonomy" id="97028"/>
    <lineage>
        <taxon>Eukaryota</taxon>
        <taxon>Viridiplantae</taxon>
        <taxon>Streptophyta</taxon>
        <taxon>Embryophyta</taxon>
        <taxon>Tracheophyta</taxon>
        <taxon>Spermatophyta</taxon>
        <taxon>Magnoliopsida</taxon>
        <taxon>eudicotyledons</taxon>
        <taxon>Gunneridae</taxon>
        <taxon>Pentapetalae</taxon>
        <taxon>rosids</taxon>
        <taxon>fabids</taxon>
        <taxon>Fabales</taxon>
        <taxon>Fabaceae</taxon>
        <taxon>Papilionoideae</taxon>
        <taxon>50 kb inversion clade</taxon>
        <taxon>NPAAA clade</taxon>
        <taxon>Hologalegina</taxon>
        <taxon>IRL clade</taxon>
        <taxon>Trifolieae</taxon>
        <taxon>Trifolium</taxon>
    </lineage>
</organism>
<keyword evidence="2" id="KW-1185">Reference proteome</keyword>
<name>A0A392QRV6_9FABA</name>
<dbReference type="EMBL" id="LXQA010154298">
    <property type="protein sequence ID" value="MCI26602.1"/>
    <property type="molecule type" value="Genomic_DNA"/>
</dbReference>
<dbReference type="PANTHER" id="PTHR33527:SF28">
    <property type="entry name" value="GB|AAD43168.1"/>
    <property type="match status" value="1"/>
</dbReference>
<comment type="caution">
    <text evidence="1">The sequence shown here is derived from an EMBL/GenBank/DDBJ whole genome shotgun (WGS) entry which is preliminary data.</text>
</comment>
<proteinExistence type="predicted"/>
<dbReference type="Proteomes" id="UP000265520">
    <property type="component" value="Unassembled WGS sequence"/>
</dbReference>
<reference evidence="1 2" key="1">
    <citation type="journal article" date="2018" name="Front. Plant Sci.">
        <title>Red Clover (Trifolium pratense) and Zigzag Clover (T. medium) - A Picture of Genomic Similarities and Differences.</title>
        <authorList>
            <person name="Dluhosova J."/>
            <person name="Istvanek J."/>
            <person name="Nedelnik J."/>
            <person name="Repkova J."/>
        </authorList>
    </citation>
    <scope>NUCLEOTIDE SEQUENCE [LARGE SCALE GENOMIC DNA]</scope>
    <source>
        <strain evidence="2">cv. 10/8</strain>
        <tissue evidence="1">Leaf</tissue>
    </source>
</reference>
<evidence type="ECO:0000313" key="1">
    <source>
        <dbReference type="EMBL" id="MCI26602.1"/>
    </source>
</evidence>
<evidence type="ECO:0000313" key="2">
    <source>
        <dbReference type="Proteomes" id="UP000265520"/>
    </source>
</evidence>
<dbReference type="PANTHER" id="PTHR33527">
    <property type="entry name" value="OS07G0274300 PROTEIN"/>
    <property type="match status" value="1"/>
</dbReference>
<sequence length="103" mass="12157">MSSILPNPDPGFNVVVTKEEFNMFYSVDRKLFIRLVKYLRRETSQAINIMAFFMWLERKSKDMNLIHTLLHRWTDIMLTNLANESAVVLDCVEFSRFPLDISP</sequence>
<accession>A0A392QRV6</accession>
<dbReference type="AlphaFoldDB" id="A0A392QRV6"/>
<feature type="non-terminal residue" evidence="1">
    <location>
        <position position="103"/>
    </location>
</feature>
<protein>
    <submittedName>
        <fullName evidence="1">Uncharacterized protein</fullName>
    </submittedName>
</protein>